<feature type="domain" description="ABC transporter" evidence="5">
    <location>
        <begin position="6"/>
        <end position="247"/>
    </location>
</feature>
<dbReference type="SUPFAM" id="SSF52540">
    <property type="entry name" value="P-loop containing nucleoside triphosphate hydrolases"/>
    <property type="match status" value="1"/>
</dbReference>
<keyword evidence="4 6" id="KW-0067">ATP-binding</keyword>
<keyword evidence="7" id="KW-1185">Reference proteome</keyword>
<evidence type="ECO:0000256" key="2">
    <source>
        <dbReference type="ARBA" id="ARBA00022475"/>
    </source>
</evidence>
<comment type="caution">
    <text evidence="6">The sequence shown here is derived from an EMBL/GenBank/DDBJ whole genome shotgun (WGS) entry which is preliminary data.</text>
</comment>
<evidence type="ECO:0000313" key="7">
    <source>
        <dbReference type="Proteomes" id="UP000776983"/>
    </source>
</evidence>
<keyword evidence="2" id="KW-0472">Membrane</keyword>
<dbReference type="GO" id="GO:0005524">
    <property type="term" value="F:ATP binding"/>
    <property type="evidence" value="ECO:0007669"/>
    <property type="project" value="UniProtKB-KW"/>
</dbReference>
<dbReference type="InterPro" id="IPR003593">
    <property type="entry name" value="AAA+_ATPase"/>
</dbReference>
<dbReference type="PROSITE" id="PS50893">
    <property type="entry name" value="ABC_TRANSPORTER_2"/>
    <property type="match status" value="1"/>
</dbReference>
<dbReference type="Pfam" id="PF00005">
    <property type="entry name" value="ABC_tran"/>
    <property type="match status" value="1"/>
</dbReference>
<evidence type="ECO:0000256" key="4">
    <source>
        <dbReference type="ARBA" id="ARBA00022840"/>
    </source>
</evidence>
<organism evidence="6 7">
    <name type="scientific">Mesopusillimonas faecipullorum</name>
    <dbReference type="NCBI Taxonomy" id="2755040"/>
    <lineage>
        <taxon>Bacteria</taxon>
        <taxon>Pseudomonadati</taxon>
        <taxon>Pseudomonadota</taxon>
        <taxon>Betaproteobacteria</taxon>
        <taxon>Burkholderiales</taxon>
        <taxon>Alcaligenaceae</taxon>
        <taxon>Mesopusillimonas</taxon>
    </lineage>
</organism>
<dbReference type="EMBL" id="JACDXW010000001">
    <property type="protein sequence ID" value="MCB5362563.1"/>
    <property type="molecule type" value="Genomic_DNA"/>
</dbReference>
<dbReference type="PANTHER" id="PTHR45772:SF2">
    <property type="entry name" value="ABC TRANSPORTER ATP-BINDING PROTEIN"/>
    <property type="match status" value="1"/>
</dbReference>
<dbReference type="Proteomes" id="UP000776983">
    <property type="component" value="Unassembled WGS sequence"/>
</dbReference>
<dbReference type="SMART" id="SM00382">
    <property type="entry name" value="AAA"/>
    <property type="match status" value="1"/>
</dbReference>
<evidence type="ECO:0000259" key="5">
    <source>
        <dbReference type="PROSITE" id="PS50893"/>
    </source>
</evidence>
<reference evidence="6 7" key="1">
    <citation type="submission" date="2020-07" db="EMBL/GenBank/DDBJ databases">
        <title>Pusillimonas sp. nov., isolated from poultry manure in Taiwan.</title>
        <authorList>
            <person name="Lin S.-Y."/>
            <person name="Tang Y.-S."/>
            <person name="Young C.-C."/>
        </authorList>
    </citation>
    <scope>NUCLEOTIDE SEQUENCE [LARGE SCALE GENOMIC DNA]</scope>
    <source>
        <strain evidence="6 7">CC-YST705</strain>
    </source>
</reference>
<dbReference type="InterPro" id="IPR027417">
    <property type="entry name" value="P-loop_NTPase"/>
</dbReference>
<accession>A0ABS8C979</accession>
<dbReference type="PROSITE" id="PS00211">
    <property type="entry name" value="ABC_TRANSPORTER_1"/>
    <property type="match status" value="1"/>
</dbReference>
<keyword evidence="2" id="KW-1003">Cell membrane</keyword>
<name>A0ABS8C979_9BURK</name>
<protein>
    <submittedName>
        <fullName evidence="6">ABC transporter ATP-binding protein</fullName>
    </submittedName>
</protein>
<proteinExistence type="predicted"/>
<dbReference type="InterPro" id="IPR051120">
    <property type="entry name" value="ABC_AA/LPS_Transport"/>
</dbReference>
<keyword evidence="3" id="KW-0547">Nucleotide-binding</keyword>
<keyword evidence="1" id="KW-0813">Transport</keyword>
<dbReference type="InterPro" id="IPR003439">
    <property type="entry name" value="ABC_transporter-like_ATP-bd"/>
</dbReference>
<dbReference type="PANTHER" id="PTHR45772">
    <property type="entry name" value="CONSERVED COMPONENT OF ABC TRANSPORTER FOR NATURAL AMINO ACIDS-RELATED"/>
    <property type="match status" value="1"/>
</dbReference>
<evidence type="ECO:0000313" key="6">
    <source>
        <dbReference type="EMBL" id="MCB5362563.1"/>
    </source>
</evidence>
<dbReference type="CDD" id="cd03219">
    <property type="entry name" value="ABC_Mj1267_LivG_branched"/>
    <property type="match status" value="1"/>
</dbReference>
<dbReference type="InterPro" id="IPR017871">
    <property type="entry name" value="ABC_transporter-like_CS"/>
</dbReference>
<gene>
    <name evidence="6" type="ORF">H0484_02185</name>
</gene>
<evidence type="ECO:0000256" key="3">
    <source>
        <dbReference type="ARBA" id="ARBA00022741"/>
    </source>
</evidence>
<dbReference type="Gene3D" id="3.40.50.300">
    <property type="entry name" value="P-loop containing nucleotide triphosphate hydrolases"/>
    <property type="match status" value="1"/>
</dbReference>
<evidence type="ECO:0000256" key="1">
    <source>
        <dbReference type="ARBA" id="ARBA00022448"/>
    </source>
</evidence>
<dbReference type="RefSeq" id="WP_226952792.1">
    <property type="nucleotide sequence ID" value="NZ_JACDXW010000001.1"/>
</dbReference>
<sequence length="254" mass="27469">MSGLALETRGLCKRFGALAVTENVNFRLERGARHALIGPNGAGKTTFVNLVSGRLAPTAGQVLLHGQDITRLPEYQRVKLGLVRTFQINALFTTMSALESVALAVCERKGLALGMLKPLGRYADVLERSYATLVQLGIGDCAERQVAELSYGQQRLIEIAIALSLEPTVLLLDEPAAGVPSSESGIILDALGKLDSDISIMIIEHDMDLVFRFARHITVLDQGRVVAEGTPKDISDNEMVRAIYFGEGSRVAHD</sequence>